<dbReference type="EMBL" id="BT085944">
    <property type="protein sequence ID" value="ACR36297.1"/>
    <property type="molecule type" value="mRNA"/>
</dbReference>
<dbReference type="EMBL" id="BT085538">
    <property type="protein sequence ID" value="ACR35891.1"/>
    <property type="molecule type" value="mRNA"/>
</dbReference>
<dbReference type="EMBL" id="BT064286">
    <property type="protein sequence ID" value="ACN28983.1"/>
    <property type="molecule type" value="mRNA"/>
</dbReference>
<sequence length="368" mass="38454">MNEGTIYGRYALALHWRERNQSVELGADLPDLALLAAGDHADAAHADHGVREVLPEVGPEEVAEQAGVGVDDVDRGRVVVERGVGADDGEAVADVAEDGGVEDVLAAAVQGQARVEVPRRAPGLELRQEARRDGRVRAPPAARQREVVEPVLEEEARRRAHRVRSGEEDEVLLVKAVGAELGAERVDAVVHVRQRVGVPQVGHLPVEPPRGHVERRPAGEGDGVSGSEHDDVGAGDDAGALRLELRLGALDDLQAAEALVLAVVHLGVVVVVAAALDEHRPVAAADEAVVELEPDERREDGGVGGPGLPDDGRHGGLGVRAGLGVEPHLELAVGDACAREQQQQQQAWQGQAGSVAASDTTPCGAGHL</sequence>
<organism evidence="2">
    <name type="scientific">Zea mays</name>
    <name type="common">Maize</name>
    <dbReference type="NCBI Taxonomy" id="4577"/>
    <lineage>
        <taxon>Eukaryota</taxon>
        <taxon>Viridiplantae</taxon>
        <taxon>Streptophyta</taxon>
        <taxon>Embryophyta</taxon>
        <taxon>Tracheophyta</taxon>
        <taxon>Spermatophyta</taxon>
        <taxon>Magnoliopsida</taxon>
        <taxon>Liliopsida</taxon>
        <taxon>Poales</taxon>
        <taxon>Poaceae</taxon>
        <taxon>PACMAD clade</taxon>
        <taxon>Panicoideae</taxon>
        <taxon>Andropogonodae</taxon>
        <taxon>Andropogoneae</taxon>
        <taxon>Tripsacinae</taxon>
        <taxon>Zea</taxon>
    </lineage>
</organism>
<feature type="region of interest" description="Disordered" evidence="1">
    <location>
        <begin position="344"/>
        <end position="368"/>
    </location>
</feature>
<name>C0P7L7_MAIZE</name>
<accession>C0P7L7</accession>
<feature type="compositionally biased region" description="Low complexity" evidence="1">
    <location>
        <begin position="344"/>
        <end position="353"/>
    </location>
</feature>
<reference evidence="2" key="1">
    <citation type="journal article" date="2009" name="PLoS Genet.">
        <title>Sequencing, mapping, and analysis of 27,455 maize full-length cDNAs.</title>
        <authorList>
            <person name="Soderlund C."/>
            <person name="Descour A."/>
            <person name="Kudrna D."/>
            <person name="Bomhoff M."/>
            <person name="Boyd L."/>
            <person name="Currie J."/>
            <person name="Angelova A."/>
            <person name="Collura K."/>
            <person name="Wissotski M."/>
            <person name="Ashley E."/>
            <person name="Morrow D."/>
            <person name="Fernandes J."/>
            <person name="Walbot V."/>
            <person name="Yu Y."/>
        </authorList>
    </citation>
    <scope>NUCLEOTIDE SEQUENCE</scope>
    <source>
        <strain evidence="2">B73</strain>
    </source>
</reference>
<reference evidence="2" key="2">
    <citation type="submission" date="2012-06" db="EMBL/GenBank/DDBJ databases">
        <authorList>
            <person name="Yu Y."/>
            <person name="Currie J."/>
            <person name="Lomeli R."/>
            <person name="Angelova A."/>
            <person name="Collura K."/>
            <person name="Wissotski M."/>
            <person name="Campos D."/>
            <person name="Kudrna D."/>
            <person name="Golser W."/>
            <person name="Ashely E."/>
            <person name="Descour A."/>
            <person name="Fernandes J."/>
            <person name="Soderlund C."/>
            <person name="Walbot V."/>
        </authorList>
    </citation>
    <scope>NUCLEOTIDE SEQUENCE</scope>
    <source>
        <strain evidence="2">B73</strain>
    </source>
</reference>
<feature type="region of interest" description="Disordered" evidence="1">
    <location>
        <begin position="292"/>
        <end position="320"/>
    </location>
</feature>
<evidence type="ECO:0000313" key="2">
    <source>
        <dbReference type="EMBL" id="ACN28983.1"/>
    </source>
</evidence>
<proteinExistence type="evidence at transcript level"/>
<evidence type="ECO:0000256" key="1">
    <source>
        <dbReference type="SAM" id="MobiDB-lite"/>
    </source>
</evidence>
<feature type="compositionally biased region" description="Basic and acidic residues" evidence="1">
    <location>
        <begin position="209"/>
        <end position="219"/>
    </location>
</feature>
<dbReference type="AlphaFoldDB" id="C0P7L7"/>
<feature type="region of interest" description="Disordered" evidence="1">
    <location>
        <begin position="201"/>
        <end position="235"/>
    </location>
</feature>
<protein>
    <submittedName>
        <fullName evidence="2">Uncharacterized protein</fullName>
    </submittedName>
</protein>